<evidence type="ECO:0000313" key="2">
    <source>
        <dbReference type="Proteomes" id="UP000032233"/>
    </source>
</evidence>
<comment type="caution">
    <text evidence="1">The sequence shown here is derived from an EMBL/GenBank/DDBJ whole genome shotgun (WGS) entry which is preliminary data.</text>
</comment>
<keyword evidence="2" id="KW-1185">Reference proteome</keyword>
<dbReference type="InParanoid" id="A0A0D2GE61"/>
<organism evidence="1 2">
    <name type="scientific">Dethiosulfatarculus sandiegensis</name>
    <dbReference type="NCBI Taxonomy" id="1429043"/>
    <lineage>
        <taxon>Bacteria</taxon>
        <taxon>Pseudomonadati</taxon>
        <taxon>Thermodesulfobacteriota</taxon>
        <taxon>Desulfarculia</taxon>
        <taxon>Desulfarculales</taxon>
        <taxon>Desulfarculaceae</taxon>
        <taxon>Dethiosulfatarculus</taxon>
    </lineage>
</organism>
<accession>A0A0D2GE61</accession>
<dbReference type="AlphaFoldDB" id="A0A0D2GE61"/>
<name>A0A0D2GE61_9BACT</name>
<proteinExistence type="predicted"/>
<dbReference type="Proteomes" id="UP000032233">
    <property type="component" value="Unassembled WGS sequence"/>
</dbReference>
<gene>
    <name evidence="1" type="ORF">X474_15045</name>
</gene>
<reference evidence="1 2" key="1">
    <citation type="submission" date="2013-11" db="EMBL/GenBank/DDBJ databases">
        <title>Metagenomic analysis of a methanogenic consortium involved in long chain n-alkane degradation.</title>
        <authorList>
            <person name="Davidova I.A."/>
            <person name="Callaghan A.V."/>
            <person name="Wawrik B."/>
            <person name="Pruitt S."/>
            <person name="Marks C."/>
            <person name="Duncan K.E."/>
            <person name="Suflita J.M."/>
        </authorList>
    </citation>
    <scope>NUCLEOTIDE SEQUENCE [LARGE SCALE GENOMIC DNA]</scope>
    <source>
        <strain evidence="1 2">SPR</strain>
    </source>
</reference>
<protein>
    <submittedName>
        <fullName evidence="1">Uncharacterized protein</fullName>
    </submittedName>
</protein>
<dbReference type="EMBL" id="AZAC01000017">
    <property type="protein sequence ID" value="KIX13292.1"/>
    <property type="molecule type" value="Genomic_DNA"/>
</dbReference>
<evidence type="ECO:0000313" key="1">
    <source>
        <dbReference type="EMBL" id="KIX13292.1"/>
    </source>
</evidence>
<sequence>MAEIHDKRFFPVGWLPLAWPLGEVFKKTGEPKIDSPV</sequence>